<evidence type="ECO:0000313" key="17">
    <source>
        <dbReference type="Proteomes" id="UP000649617"/>
    </source>
</evidence>
<feature type="transmembrane region" description="Helical" evidence="15">
    <location>
        <begin position="12"/>
        <end position="31"/>
    </location>
</feature>
<comment type="subcellular location">
    <subcellularLocation>
        <location evidence="1">Endoplasmic reticulum membrane</location>
        <topology evidence="1">Multi-pass membrane protein</topology>
    </subcellularLocation>
</comment>
<dbReference type="InterPro" id="IPR007130">
    <property type="entry name" value="DAGAT"/>
</dbReference>
<comment type="pathway">
    <text evidence="2">Glycerolipid metabolism; triacylglycerol biosynthesis.</text>
</comment>
<accession>A0A812RXZ1</accession>
<dbReference type="PANTHER" id="PTHR12317:SF0">
    <property type="entry name" value="ACYLTRANSFERASE"/>
    <property type="match status" value="1"/>
</dbReference>
<evidence type="ECO:0000256" key="8">
    <source>
        <dbReference type="ARBA" id="ARBA00022692"/>
    </source>
</evidence>
<keyword evidence="7" id="KW-0808">Transferase</keyword>
<keyword evidence="14" id="KW-0012">Acyltransferase</keyword>
<dbReference type="GO" id="GO:0004144">
    <property type="term" value="F:diacylglycerol O-acyltransferase activity"/>
    <property type="evidence" value="ECO:0007669"/>
    <property type="project" value="UniProtKB-EC"/>
</dbReference>
<comment type="caution">
    <text evidence="16">The sequence shown here is derived from an EMBL/GenBank/DDBJ whole genome shotgun (WGS) entry which is preliminary data.</text>
</comment>
<dbReference type="GO" id="GO:0006071">
    <property type="term" value="P:glycerol metabolic process"/>
    <property type="evidence" value="ECO:0007669"/>
    <property type="project" value="UniProtKB-KW"/>
</dbReference>
<evidence type="ECO:0000256" key="13">
    <source>
        <dbReference type="ARBA" id="ARBA00023136"/>
    </source>
</evidence>
<dbReference type="GO" id="GO:0005789">
    <property type="term" value="C:endoplasmic reticulum membrane"/>
    <property type="evidence" value="ECO:0007669"/>
    <property type="project" value="UniProtKB-SubCell"/>
</dbReference>
<protein>
    <recommendedName>
        <fullName evidence="5">diacylglycerol O-acyltransferase</fullName>
        <ecNumber evidence="5">2.3.1.20</ecNumber>
    </recommendedName>
</protein>
<evidence type="ECO:0000313" key="16">
    <source>
        <dbReference type="EMBL" id="CAE7455511.1"/>
    </source>
</evidence>
<keyword evidence="9" id="KW-0319">Glycerol metabolism</keyword>
<keyword evidence="17" id="KW-1185">Reference proteome</keyword>
<evidence type="ECO:0000256" key="9">
    <source>
        <dbReference type="ARBA" id="ARBA00022798"/>
    </source>
</evidence>
<evidence type="ECO:0000256" key="3">
    <source>
        <dbReference type="ARBA" id="ARBA00005189"/>
    </source>
</evidence>
<dbReference type="Proteomes" id="UP000649617">
    <property type="component" value="Unassembled WGS sequence"/>
</dbReference>
<evidence type="ECO:0000256" key="2">
    <source>
        <dbReference type="ARBA" id="ARBA00004771"/>
    </source>
</evidence>
<evidence type="ECO:0000256" key="14">
    <source>
        <dbReference type="ARBA" id="ARBA00023315"/>
    </source>
</evidence>
<reference evidence="16" key="1">
    <citation type="submission" date="2021-02" db="EMBL/GenBank/DDBJ databases">
        <authorList>
            <person name="Dougan E. K."/>
            <person name="Rhodes N."/>
            <person name="Thang M."/>
            <person name="Chan C."/>
        </authorList>
    </citation>
    <scope>NUCLEOTIDE SEQUENCE</scope>
</reference>
<sequence>MRIKDVGLKKNRLLYINVSGAAGVWFALALLSYARGWPRCARLLILYVLFPFASWAVLCWIFKRSKDERYDFPYRNQHSYLYMKYVWPAELHPPTRTIKGPLIFCIVPHGVLPFGIDYAMIDKLGGNRCSWVAAPILFKLPFIRSYLKRAGVMPAKAQNIRATLARSENVAVVLDGVAGIFQPRADKQEAAWLLQRKGIVKMALETGASLVPIYGFGHTSLLSPILVFGSLRRALGVAHGSDPKQYEIDLYHTLLLDSFKDTFNKHKAAYGWPHKNLMIV</sequence>
<keyword evidence="12" id="KW-0443">Lipid metabolism</keyword>
<organism evidence="16 17">
    <name type="scientific">Symbiodinium pilosum</name>
    <name type="common">Dinoflagellate</name>
    <dbReference type="NCBI Taxonomy" id="2952"/>
    <lineage>
        <taxon>Eukaryota</taxon>
        <taxon>Sar</taxon>
        <taxon>Alveolata</taxon>
        <taxon>Dinophyceae</taxon>
        <taxon>Suessiales</taxon>
        <taxon>Symbiodiniaceae</taxon>
        <taxon>Symbiodinium</taxon>
    </lineage>
</organism>
<dbReference type="AlphaFoldDB" id="A0A812RXZ1"/>
<dbReference type="GO" id="GO:0019432">
    <property type="term" value="P:triglyceride biosynthetic process"/>
    <property type="evidence" value="ECO:0007669"/>
    <property type="project" value="TreeGrafter"/>
</dbReference>
<dbReference type="OrthoDB" id="10263961at2759"/>
<evidence type="ECO:0000256" key="1">
    <source>
        <dbReference type="ARBA" id="ARBA00004477"/>
    </source>
</evidence>
<evidence type="ECO:0000256" key="6">
    <source>
        <dbReference type="ARBA" id="ARBA00022516"/>
    </source>
</evidence>
<keyword evidence="6" id="KW-0444">Lipid biosynthesis</keyword>
<evidence type="ECO:0000256" key="7">
    <source>
        <dbReference type="ARBA" id="ARBA00022679"/>
    </source>
</evidence>
<dbReference type="Pfam" id="PF03982">
    <property type="entry name" value="DAGAT"/>
    <property type="match status" value="1"/>
</dbReference>
<comment type="similarity">
    <text evidence="4">Belongs to the diacylglycerol acyltransferase family.</text>
</comment>
<comment type="pathway">
    <text evidence="3">Lipid metabolism.</text>
</comment>
<dbReference type="EMBL" id="CAJNIZ010021768">
    <property type="protein sequence ID" value="CAE7455511.1"/>
    <property type="molecule type" value="Genomic_DNA"/>
</dbReference>
<evidence type="ECO:0000256" key="11">
    <source>
        <dbReference type="ARBA" id="ARBA00022989"/>
    </source>
</evidence>
<keyword evidence="8 15" id="KW-0812">Transmembrane</keyword>
<evidence type="ECO:0000256" key="5">
    <source>
        <dbReference type="ARBA" id="ARBA00013244"/>
    </source>
</evidence>
<dbReference type="PANTHER" id="PTHR12317">
    <property type="entry name" value="DIACYLGLYCEROL O-ACYLTRANSFERASE"/>
    <property type="match status" value="1"/>
</dbReference>
<gene>
    <name evidence="16" type="primary">DGAT2D</name>
    <name evidence="16" type="ORF">SPIL2461_LOCUS11190</name>
</gene>
<keyword evidence="10" id="KW-0256">Endoplasmic reticulum</keyword>
<dbReference type="EC" id="2.3.1.20" evidence="5"/>
<evidence type="ECO:0000256" key="12">
    <source>
        <dbReference type="ARBA" id="ARBA00023098"/>
    </source>
</evidence>
<proteinExistence type="inferred from homology"/>
<name>A0A812RXZ1_SYMPI</name>
<keyword evidence="13 15" id="KW-0472">Membrane</keyword>
<feature type="transmembrane region" description="Helical" evidence="15">
    <location>
        <begin position="43"/>
        <end position="62"/>
    </location>
</feature>
<evidence type="ECO:0000256" key="15">
    <source>
        <dbReference type="SAM" id="Phobius"/>
    </source>
</evidence>
<evidence type="ECO:0000256" key="10">
    <source>
        <dbReference type="ARBA" id="ARBA00022824"/>
    </source>
</evidence>
<keyword evidence="11 15" id="KW-1133">Transmembrane helix</keyword>
<evidence type="ECO:0000256" key="4">
    <source>
        <dbReference type="ARBA" id="ARBA00005420"/>
    </source>
</evidence>